<evidence type="ECO:0000313" key="1">
    <source>
        <dbReference type="EMBL" id="KHN69266.1"/>
    </source>
</evidence>
<dbReference type="GeneID" id="26262409"/>
<accession>A0A0B2UDZ1</accession>
<dbReference type="EMBL" id="JOKQ01000009">
    <property type="protein sequence ID" value="KHN69266.1"/>
    <property type="molecule type" value="Genomic_DNA"/>
</dbReference>
<gene>
    <name evidence="1" type="ORF">M896_091960</name>
</gene>
<dbReference type="Proteomes" id="UP000031056">
    <property type="component" value="Unassembled WGS sequence"/>
</dbReference>
<name>A0A0B2UDZ1_9MICR</name>
<sequence>MFVDNIKLGYLRSIVSIEMNEHLMNINTIELSEFKAYHHVISKTLKEKISVDCISDSILWMIKGSDKRFFLDLIENANVQRYIPFFESHLPKDIIIITQMNILWDSIKNIEKQEIKGTKKLTETTKDKFSDTIGLIEKDNDCMYWKLLLYTSELIGSENISEWDVKDLNDIFKEYEIYFMKNINNTNSGKEFNLIRNLPTIILKILIPKPLYREKFKIPDKIRNEMILKHMKQGIGESTKYLLECILCALCGSKKDHVFIQTYMDEIYDMVYNRNINFTKAVIECIPKHIKKNIIWILLVQIKR</sequence>
<proteinExistence type="predicted"/>
<reference evidence="1 2" key="1">
    <citation type="journal article" date="2014" name="MBio">
        <title>The Ordospora colligata genome; evolution of extreme reduction in microsporidia and host-to-parasite horizontal gene transfer.</title>
        <authorList>
            <person name="Pombert J.-F."/>
            <person name="Haag K.L."/>
            <person name="Beidas S."/>
            <person name="Ebert D."/>
            <person name="Keeling P.J."/>
        </authorList>
    </citation>
    <scope>NUCLEOTIDE SEQUENCE [LARGE SCALE GENOMIC DNA]</scope>
    <source>
        <strain evidence="1 2">OC4</strain>
    </source>
</reference>
<dbReference type="VEuPathDB" id="MicrosporidiaDB:M896_091960"/>
<dbReference type="AlphaFoldDB" id="A0A0B2UDZ1"/>
<dbReference type="RefSeq" id="XP_014563308.1">
    <property type="nucleotide sequence ID" value="XM_014707822.1"/>
</dbReference>
<dbReference type="InParanoid" id="A0A0B2UDZ1"/>
<comment type="caution">
    <text evidence="1">The sequence shown here is derived from an EMBL/GenBank/DDBJ whole genome shotgun (WGS) entry which is preliminary data.</text>
</comment>
<protein>
    <submittedName>
        <fullName evidence="1">Uncharacterized protein</fullName>
    </submittedName>
</protein>
<dbReference type="HOGENOM" id="CLU_915573_0_0_1"/>
<keyword evidence="2" id="KW-1185">Reference proteome</keyword>
<evidence type="ECO:0000313" key="2">
    <source>
        <dbReference type="Proteomes" id="UP000031056"/>
    </source>
</evidence>
<organism evidence="1 2">
    <name type="scientific">Ordospora colligata OC4</name>
    <dbReference type="NCBI Taxonomy" id="1354746"/>
    <lineage>
        <taxon>Eukaryota</taxon>
        <taxon>Fungi</taxon>
        <taxon>Fungi incertae sedis</taxon>
        <taxon>Microsporidia</taxon>
        <taxon>Ordosporidae</taxon>
        <taxon>Ordospora</taxon>
    </lineage>
</organism>